<name>A0A166ZR07_9GAMM</name>
<dbReference type="Gene3D" id="2.60.120.10">
    <property type="entry name" value="Jelly Rolls"/>
    <property type="match status" value="1"/>
</dbReference>
<dbReference type="SUPFAM" id="SSF51182">
    <property type="entry name" value="RmlC-like cupins"/>
    <property type="match status" value="1"/>
</dbReference>
<reference evidence="2 3" key="1">
    <citation type="submission" date="2013-07" db="EMBL/GenBank/DDBJ databases">
        <title>Comparative Genomic and Metabolomic Analysis of Twelve Strains of Pseudoalteromonas luteoviolacea.</title>
        <authorList>
            <person name="Vynne N.G."/>
            <person name="Mansson M."/>
            <person name="Gram L."/>
        </authorList>
    </citation>
    <scope>NUCLEOTIDE SEQUENCE [LARGE SCALE GENOMIC DNA]</scope>
    <source>
        <strain evidence="2 3">H33</strain>
    </source>
</reference>
<gene>
    <name evidence="2" type="ORF">N476_06110</name>
</gene>
<dbReference type="OrthoDB" id="9793147at2"/>
<evidence type="ECO:0000313" key="2">
    <source>
        <dbReference type="EMBL" id="KZN44571.1"/>
    </source>
</evidence>
<evidence type="ECO:0000259" key="1">
    <source>
        <dbReference type="Pfam" id="PF12973"/>
    </source>
</evidence>
<accession>A0A166ZR07</accession>
<comment type="caution">
    <text evidence="2">The sequence shown here is derived from an EMBL/GenBank/DDBJ whole genome shotgun (WGS) entry which is preliminary data.</text>
</comment>
<dbReference type="PATRIC" id="fig|1365251.3.peg.5351"/>
<dbReference type="Proteomes" id="UP000076503">
    <property type="component" value="Unassembled WGS sequence"/>
</dbReference>
<evidence type="ECO:0000313" key="3">
    <source>
        <dbReference type="Proteomes" id="UP000076503"/>
    </source>
</evidence>
<feature type="domain" description="ChrR-like cupin" evidence="1">
    <location>
        <begin position="31"/>
        <end position="111"/>
    </location>
</feature>
<protein>
    <recommendedName>
        <fullName evidence="1">ChrR-like cupin domain-containing protein</fullName>
    </recommendedName>
</protein>
<dbReference type="EMBL" id="AUXZ01000141">
    <property type="protein sequence ID" value="KZN44571.1"/>
    <property type="molecule type" value="Genomic_DNA"/>
</dbReference>
<sequence>MESILDVIKQEWEQPKGFDPGIEQIVVNDTLDETNKKGIRTRFVRFAPGAKTQVKFIHDYHEEVYLVQGDQILLDEGELQPLQAYQQGHYFTRPAGTFHGPFSSNSGCILLEVHYYNK</sequence>
<dbReference type="RefSeq" id="WP_063364404.1">
    <property type="nucleotide sequence ID" value="NZ_AUXZ01000141.1"/>
</dbReference>
<dbReference type="Pfam" id="PF12973">
    <property type="entry name" value="Cupin_7"/>
    <property type="match status" value="1"/>
</dbReference>
<proteinExistence type="predicted"/>
<dbReference type="AlphaFoldDB" id="A0A166ZR07"/>
<dbReference type="InterPro" id="IPR011051">
    <property type="entry name" value="RmlC_Cupin_sf"/>
</dbReference>
<dbReference type="InterPro" id="IPR014710">
    <property type="entry name" value="RmlC-like_jellyroll"/>
</dbReference>
<organism evidence="2 3">
    <name type="scientific">Pseudoalteromonas luteoviolacea H33</name>
    <dbReference type="NCBI Taxonomy" id="1365251"/>
    <lineage>
        <taxon>Bacteria</taxon>
        <taxon>Pseudomonadati</taxon>
        <taxon>Pseudomonadota</taxon>
        <taxon>Gammaproteobacteria</taxon>
        <taxon>Alteromonadales</taxon>
        <taxon>Pseudoalteromonadaceae</taxon>
        <taxon>Pseudoalteromonas</taxon>
    </lineage>
</organism>
<dbReference type="InterPro" id="IPR025979">
    <property type="entry name" value="ChrR-like_cupin_dom"/>
</dbReference>